<dbReference type="InterPro" id="IPR013525">
    <property type="entry name" value="ABC2_TM"/>
</dbReference>
<sequence>MQRPRTSTPPRGFVSILMWKNALMLKKSPRRILFAVLFPMVVIVFLGHMKQYSATIHVPDGWATDDDNDQARHSLFERHGQSSPTYYTSESTASALLLTLSTKGWSDRMHAANMSDTANATCLRAAFAGNVSGDASSPFAWPQICRDFIVPSKLAIVPDTAFTREYFARNLAAWYPRVQLTVDASFVVPSFHDSIVFFADDPALEAYIMDASYGTGVAKPRIFAAIVFSATPAEAGDAGDINYAIRMDARATPKTTDQGIRPFQRSIDMTSIKEYATSGFQTLQTLVARFAACMPHPVTSKCTLLPRGAPSNETDELLFHQIEIDPMLAKVATAYSKGLHVGDFDIAHVPPTSRSSLLVPLYHAPHALGGASTFPLPIHGYTWSPFYETVQMLLGLLFLFAYMQMLAAVLVGLVGEKESKARELLKILGVPDLAIVASWLFTFGLMSCVSATVSAVAAATVVFPSSSVIVLFVFFLLTGSTVASFGYAISAIFSKSRLAIQVGTFAYFLSFSLTSQLVAATSTPAQKALACIVPAGAMNLAVTMLAAAEASAVGIPLSNLWQPVDNFCFGSVLLFMVGQCVGYILLGCYFEKVVPKDVGVVEPWYFLFRPSYWGFNWSAQQQGGGAETEALLRGMEVESGYSDTIEPVGADLRRQEASGDALQIHRLRKVFSTPSGPKVAVDGLNLTLYKNQITCLLGHNGAGKTTLIHMLTGMIPPTSGDATVHGLHLTTDLNAIRASVGMCPQHNILYNELTVAEHLRFYGRIKGFTNVADLNEEVTKKLHEVGLTSKRDALTTELSGGMKRKLSLAIALLGNSTLVFLDEPTSGMDPYSRRSMWDVILNNRPNRIVVLTTHFMDEADVLGDRIAIMAEGELRCAGSSLFLKNRYGAGYTLSLVRDTSQSDGDNANRTSAIKALITSFVNRAKVLSDVGSEMAFQLPLDESHVFGDLFQALDKHLATLRVLSYGISVTTLEEVFLKVAEVGDVHHQHTLQSSLSAAANGHPETFGETQSLTPSTSASPSRQGMFWTQFRALLVKRFRIARRDRRVVLFGILAPIAYIFFGIRSLAPTFRPSTPPAVPLTTASFPLASQTPVGGLCESDWFCDLVNQLPHAVGYNLSFIPPPPVYPSTSPTVFNVTYDRIDPSGPTGFCLRLGEALWESSPVGAYGAYVFLGKRSSGLFGYNVAVNTTNIYASAIYKAMADSAVYSRVSGGHSLNVAVAPFPPTHTDQVGVSVAESFLAAIFIVVAFAQYSPAIVPGLVHEKHPAHNSKHQQLVSGASLTAFWFANYVFDVILIAIPSTAALVLIYTSDIHELTGGSACTSCSPHVFEAVIALFVAFGAAMVPYCYLLSHLFTEPSSAHTASVFLNMLLGLAIVITSMILDSIPSMMELNGSYLKYVWRLSPLFNLGNSLLKLCMQAVLNGALTASIFSMFIPIPDAFSYDVIGIDLTYLAVEGVIYFVLAVAIDYLRTFPSLVALLRGQGVSPDNDSGAVPDIDDDVAAEARRVTMGNANDDAIVLNNLRKVYGGKVVAVDKLSLGLPIGECFGYLGINGAGKTTTMQMLTGNIAPTSGRGTLGGYDVLSQQLDARRLIGYCPQFDALLDLLTVREHLELFAAIKGLQGAELEREVLSAMSNLNLDDFEHKLANALSGGTKRKLSVAIAMIGAPPIIFLDEPSTGMDPVSRRFMWNVIANVSTKRRASTIVLTTHSMEECEALCTRVGIMVDGRLRCLGSIQHLKHKFGDGLVLHVKVASVASEDIDLMVEREFCGDATRTLAAAQVMERCEALGLPGRADLVTASHPTGYVLAEALKQPPNAVLAPDFCAWWLAESHFDALEAQLRATFGVDIQVLERQQDMARFKLRGAPALASVFTSIEAIKEKLHVQEYTVSQTTLEQIFNSFASKQQH</sequence>
<gene>
    <name evidence="13" type="ORF">DYB32_006627</name>
</gene>
<evidence type="ECO:0000256" key="9">
    <source>
        <dbReference type="ARBA" id="ARBA00023136"/>
    </source>
</evidence>
<keyword evidence="14" id="KW-1185">Reference proteome</keyword>
<dbReference type="VEuPathDB" id="FungiDB:H310_10092"/>
<keyword evidence="7" id="KW-0067">ATP-binding</keyword>
<feature type="transmembrane region" description="Helical" evidence="11">
    <location>
        <begin position="498"/>
        <end position="519"/>
    </location>
</feature>
<feature type="transmembrane region" description="Helical" evidence="11">
    <location>
        <begin position="1327"/>
        <end position="1349"/>
    </location>
</feature>
<dbReference type="InterPro" id="IPR003439">
    <property type="entry name" value="ABC_transporter-like_ATP-bd"/>
</dbReference>
<feature type="compositionally biased region" description="Polar residues" evidence="10">
    <location>
        <begin position="1007"/>
        <end position="1020"/>
    </location>
</feature>
<dbReference type="PANTHER" id="PTHR19229:SF36">
    <property type="entry name" value="ATP-BINDING CASSETTE SUB-FAMILY A MEMBER 2"/>
    <property type="match status" value="1"/>
</dbReference>
<dbReference type="Proteomes" id="UP000285060">
    <property type="component" value="Unassembled WGS sequence"/>
</dbReference>
<feature type="transmembrane region" description="Helical" evidence="11">
    <location>
        <begin position="1361"/>
        <end position="1381"/>
    </location>
</feature>
<dbReference type="Pfam" id="PF12698">
    <property type="entry name" value="ABC2_membrane_3"/>
    <property type="match status" value="2"/>
</dbReference>
<evidence type="ECO:0000256" key="11">
    <source>
        <dbReference type="SAM" id="Phobius"/>
    </source>
</evidence>
<dbReference type="InterPro" id="IPR026082">
    <property type="entry name" value="ABCA"/>
</dbReference>
<keyword evidence="5" id="KW-0677">Repeat</keyword>
<evidence type="ECO:0000259" key="12">
    <source>
        <dbReference type="PROSITE" id="PS50893"/>
    </source>
</evidence>
<evidence type="ECO:0000256" key="2">
    <source>
        <dbReference type="ARBA" id="ARBA00008869"/>
    </source>
</evidence>
<proteinExistence type="inferred from homology"/>
<feature type="transmembrane region" description="Helical" evidence="11">
    <location>
        <begin position="567"/>
        <end position="586"/>
    </location>
</feature>
<evidence type="ECO:0000256" key="3">
    <source>
        <dbReference type="ARBA" id="ARBA00022448"/>
    </source>
</evidence>
<dbReference type="FunFam" id="3.40.50.300:FF:000904">
    <property type="entry name" value="ABC transporter A family member 1"/>
    <property type="match status" value="1"/>
</dbReference>
<feature type="transmembrane region" description="Helical" evidence="11">
    <location>
        <begin position="1047"/>
        <end position="1067"/>
    </location>
</feature>
<evidence type="ECO:0000256" key="7">
    <source>
        <dbReference type="ARBA" id="ARBA00022840"/>
    </source>
</evidence>
<protein>
    <recommendedName>
        <fullName evidence="12">ABC transporter domain-containing protein</fullName>
    </recommendedName>
</protein>
<evidence type="ECO:0000256" key="10">
    <source>
        <dbReference type="SAM" id="MobiDB-lite"/>
    </source>
</evidence>
<dbReference type="PROSITE" id="PS00211">
    <property type="entry name" value="ABC_TRANSPORTER_1"/>
    <property type="match status" value="1"/>
</dbReference>
<keyword evidence="6" id="KW-0547">Nucleotide-binding</keyword>
<evidence type="ECO:0000256" key="6">
    <source>
        <dbReference type="ARBA" id="ARBA00022741"/>
    </source>
</evidence>
<feature type="transmembrane region" description="Helical" evidence="11">
    <location>
        <begin position="32"/>
        <end position="49"/>
    </location>
</feature>
<evidence type="ECO:0000256" key="5">
    <source>
        <dbReference type="ARBA" id="ARBA00022737"/>
    </source>
</evidence>
<dbReference type="SMART" id="SM00382">
    <property type="entry name" value="AAA"/>
    <property type="match status" value="2"/>
</dbReference>
<dbReference type="InterPro" id="IPR017871">
    <property type="entry name" value="ABC_transporter-like_CS"/>
</dbReference>
<organism evidence="13 14">
    <name type="scientific">Aphanomyces invadans</name>
    <dbReference type="NCBI Taxonomy" id="157072"/>
    <lineage>
        <taxon>Eukaryota</taxon>
        <taxon>Sar</taxon>
        <taxon>Stramenopiles</taxon>
        <taxon>Oomycota</taxon>
        <taxon>Saprolegniomycetes</taxon>
        <taxon>Saprolegniales</taxon>
        <taxon>Verrucalvaceae</taxon>
        <taxon>Aphanomyces</taxon>
    </lineage>
</organism>
<comment type="subcellular location">
    <subcellularLocation>
        <location evidence="1">Membrane</location>
        <topology evidence="1">Multi-pass membrane protein</topology>
    </subcellularLocation>
</comment>
<dbReference type="EMBL" id="QUSY01000728">
    <property type="protein sequence ID" value="RHY27671.1"/>
    <property type="molecule type" value="Genomic_DNA"/>
</dbReference>
<dbReference type="GO" id="GO:0005319">
    <property type="term" value="F:lipid transporter activity"/>
    <property type="evidence" value="ECO:0007669"/>
    <property type="project" value="TreeGrafter"/>
</dbReference>
<feature type="transmembrane region" description="Helical" evidence="11">
    <location>
        <begin position="1281"/>
        <end position="1307"/>
    </location>
</feature>
<feature type="transmembrane region" description="Helical" evidence="11">
    <location>
        <begin position="392"/>
        <end position="415"/>
    </location>
</feature>
<name>A0A418AQZ0_9STRA</name>
<feature type="transmembrane region" description="Helical" evidence="11">
    <location>
        <begin position="1238"/>
        <end position="1260"/>
    </location>
</feature>
<dbReference type="SUPFAM" id="SSF52540">
    <property type="entry name" value="P-loop containing nucleoside triphosphate hydrolases"/>
    <property type="match status" value="2"/>
</dbReference>
<feature type="domain" description="ABC transporter" evidence="12">
    <location>
        <begin position="1516"/>
        <end position="1749"/>
    </location>
</feature>
<dbReference type="GO" id="GO:0016887">
    <property type="term" value="F:ATP hydrolysis activity"/>
    <property type="evidence" value="ECO:0007669"/>
    <property type="project" value="InterPro"/>
</dbReference>
<feature type="region of interest" description="Disordered" evidence="10">
    <location>
        <begin position="999"/>
        <end position="1020"/>
    </location>
</feature>
<dbReference type="GO" id="GO:0016020">
    <property type="term" value="C:membrane"/>
    <property type="evidence" value="ECO:0007669"/>
    <property type="project" value="UniProtKB-SubCell"/>
</dbReference>
<reference evidence="13 14" key="1">
    <citation type="submission" date="2018-08" db="EMBL/GenBank/DDBJ databases">
        <title>Aphanomyces genome sequencing and annotation.</title>
        <authorList>
            <person name="Minardi D."/>
            <person name="Oidtmann B."/>
            <person name="Van Der Giezen M."/>
            <person name="Studholme D.J."/>
        </authorList>
    </citation>
    <scope>NUCLEOTIDE SEQUENCE [LARGE SCALE GENOMIC DNA]</scope>
    <source>
        <strain evidence="13 14">NJM0002</strain>
    </source>
</reference>
<evidence type="ECO:0000313" key="13">
    <source>
        <dbReference type="EMBL" id="RHY27671.1"/>
    </source>
</evidence>
<accession>A0A418AQZ0</accession>
<feature type="transmembrane region" description="Helical" evidence="11">
    <location>
        <begin position="1411"/>
        <end position="1436"/>
    </location>
</feature>
<feature type="transmembrane region" description="Helical" evidence="11">
    <location>
        <begin position="436"/>
        <end position="463"/>
    </location>
</feature>
<dbReference type="PROSITE" id="PS50893">
    <property type="entry name" value="ABC_TRANSPORTER_2"/>
    <property type="match status" value="2"/>
</dbReference>
<evidence type="ECO:0000256" key="1">
    <source>
        <dbReference type="ARBA" id="ARBA00004141"/>
    </source>
</evidence>
<comment type="caution">
    <text evidence="13">The sequence shown here is derived from an EMBL/GenBank/DDBJ whole genome shotgun (WGS) entry which is preliminary data.</text>
</comment>
<dbReference type="Pfam" id="PF00005">
    <property type="entry name" value="ABC_tran"/>
    <property type="match status" value="2"/>
</dbReference>
<dbReference type="InterPro" id="IPR027417">
    <property type="entry name" value="P-loop_NTPase"/>
</dbReference>
<dbReference type="CDD" id="cd03263">
    <property type="entry name" value="ABC_subfamily_A"/>
    <property type="match status" value="2"/>
</dbReference>
<feature type="domain" description="ABC transporter" evidence="12">
    <location>
        <begin position="662"/>
        <end position="896"/>
    </location>
</feature>
<dbReference type="GO" id="GO:0005524">
    <property type="term" value="F:ATP binding"/>
    <property type="evidence" value="ECO:0007669"/>
    <property type="project" value="UniProtKB-KW"/>
</dbReference>
<dbReference type="FunFam" id="3.40.50.300:FF:000298">
    <property type="entry name" value="ATP-binding cassette sub-family A member 12"/>
    <property type="match status" value="1"/>
</dbReference>
<keyword evidence="3" id="KW-0813">Transport</keyword>
<feature type="transmembrane region" description="Helical" evidence="11">
    <location>
        <begin position="469"/>
        <end position="489"/>
    </location>
</feature>
<dbReference type="GO" id="GO:0140359">
    <property type="term" value="F:ABC-type transporter activity"/>
    <property type="evidence" value="ECO:0007669"/>
    <property type="project" value="InterPro"/>
</dbReference>
<evidence type="ECO:0000313" key="14">
    <source>
        <dbReference type="Proteomes" id="UP000285060"/>
    </source>
</evidence>
<dbReference type="PANTHER" id="PTHR19229">
    <property type="entry name" value="ATP-BINDING CASSETTE TRANSPORTER SUBFAMILY A ABCA"/>
    <property type="match status" value="1"/>
</dbReference>
<keyword evidence="9 11" id="KW-0472">Membrane</keyword>
<dbReference type="Gene3D" id="3.40.50.300">
    <property type="entry name" value="P-loop containing nucleotide triphosphate hydrolases"/>
    <property type="match status" value="2"/>
</dbReference>
<dbReference type="InterPro" id="IPR003593">
    <property type="entry name" value="AAA+_ATPase"/>
</dbReference>
<evidence type="ECO:0000256" key="8">
    <source>
        <dbReference type="ARBA" id="ARBA00022989"/>
    </source>
</evidence>
<evidence type="ECO:0000256" key="4">
    <source>
        <dbReference type="ARBA" id="ARBA00022692"/>
    </source>
</evidence>
<feature type="transmembrane region" description="Helical" evidence="11">
    <location>
        <begin position="1448"/>
        <end position="1468"/>
    </location>
</feature>
<comment type="similarity">
    <text evidence="2">Belongs to the ABC transporter superfamily. ABCA family.</text>
</comment>
<keyword evidence="8 11" id="KW-1133">Transmembrane helix</keyword>
<keyword evidence="4 11" id="KW-0812">Transmembrane</keyword>